<dbReference type="STRING" id="431595.K3WES8"/>
<proteinExistence type="predicted"/>
<accession>K3WES8</accession>
<dbReference type="VEuPathDB" id="FungiDB:PYU1_G003459"/>
<keyword evidence="2" id="KW-1185">Reference proteome</keyword>
<dbReference type="Proteomes" id="UP000019132">
    <property type="component" value="Unassembled WGS sequence"/>
</dbReference>
<reference evidence="2" key="2">
    <citation type="submission" date="2010-04" db="EMBL/GenBank/DDBJ databases">
        <authorList>
            <person name="Buell R."/>
            <person name="Hamilton J."/>
            <person name="Hostetler J."/>
        </authorList>
    </citation>
    <scope>NUCLEOTIDE SEQUENCE [LARGE SCALE GENOMIC DNA]</scope>
    <source>
        <strain evidence="2">DAOM:BR144</strain>
    </source>
</reference>
<dbReference type="EMBL" id="GL376603">
    <property type="status" value="NOT_ANNOTATED_CDS"/>
    <property type="molecule type" value="Genomic_DNA"/>
</dbReference>
<sequence>MLIPQLAEVCFNGWRGVVEMGEVVPLSSERVALFHTFTWTVKCWAQYLSWLWWPALASTNMI</sequence>
<evidence type="ECO:0000313" key="1">
    <source>
        <dbReference type="EnsemblProtists" id="PYU1_T003469"/>
    </source>
</evidence>
<dbReference type="InParanoid" id="K3WES8"/>
<reference evidence="2" key="1">
    <citation type="journal article" date="2010" name="Genome Biol.">
        <title>Genome sequence of the necrotrophic plant pathogen Pythium ultimum reveals original pathogenicity mechanisms and effector repertoire.</title>
        <authorList>
            <person name="Levesque C.A."/>
            <person name="Brouwer H."/>
            <person name="Cano L."/>
            <person name="Hamilton J.P."/>
            <person name="Holt C."/>
            <person name="Huitema E."/>
            <person name="Raffaele S."/>
            <person name="Robideau G.P."/>
            <person name="Thines M."/>
            <person name="Win J."/>
            <person name="Zerillo M.M."/>
            <person name="Beakes G.W."/>
            <person name="Boore J.L."/>
            <person name="Busam D."/>
            <person name="Dumas B."/>
            <person name="Ferriera S."/>
            <person name="Fuerstenberg S.I."/>
            <person name="Gachon C.M."/>
            <person name="Gaulin E."/>
            <person name="Govers F."/>
            <person name="Grenville-Briggs L."/>
            <person name="Horner N."/>
            <person name="Hostetler J."/>
            <person name="Jiang R.H."/>
            <person name="Johnson J."/>
            <person name="Krajaejun T."/>
            <person name="Lin H."/>
            <person name="Meijer H.J."/>
            <person name="Moore B."/>
            <person name="Morris P."/>
            <person name="Phuntmart V."/>
            <person name="Puiu D."/>
            <person name="Shetty J."/>
            <person name="Stajich J.E."/>
            <person name="Tripathy S."/>
            <person name="Wawra S."/>
            <person name="van West P."/>
            <person name="Whitty B.R."/>
            <person name="Coutinho P.M."/>
            <person name="Henrissat B."/>
            <person name="Martin F."/>
            <person name="Thomas P.D."/>
            <person name="Tyler B.M."/>
            <person name="De Vries R.P."/>
            <person name="Kamoun S."/>
            <person name="Yandell M."/>
            <person name="Tisserat N."/>
            <person name="Buell C.R."/>
        </authorList>
    </citation>
    <scope>NUCLEOTIDE SEQUENCE</scope>
    <source>
        <strain evidence="2">DAOM:BR144</strain>
    </source>
</reference>
<dbReference type="AlphaFoldDB" id="K3WES8"/>
<organism evidence="1 2">
    <name type="scientific">Globisporangium ultimum (strain ATCC 200006 / CBS 805.95 / DAOM BR144)</name>
    <name type="common">Pythium ultimum</name>
    <dbReference type="NCBI Taxonomy" id="431595"/>
    <lineage>
        <taxon>Eukaryota</taxon>
        <taxon>Sar</taxon>
        <taxon>Stramenopiles</taxon>
        <taxon>Oomycota</taxon>
        <taxon>Peronosporomycetes</taxon>
        <taxon>Pythiales</taxon>
        <taxon>Pythiaceae</taxon>
        <taxon>Globisporangium</taxon>
    </lineage>
</organism>
<reference evidence="1" key="3">
    <citation type="submission" date="2015-02" db="UniProtKB">
        <authorList>
            <consortium name="EnsemblProtists"/>
        </authorList>
    </citation>
    <scope>IDENTIFICATION</scope>
    <source>
        <strain evidence="1">DAOM BR144</strain>
    </source>
</reference>
<dbReference type="EnsemblProtists" id="PYU1_T003469">
    <property type="protein sequence ID" value="PYU1_T003469"/>
    <property type="gene ID" value="PYU1_G003459"/>
</dbReference>
<name>K3WES8_GLOUD</name>
<dbReference type="HOGENOM" id="CLU_2909038_0_0_1"/>
<protein>
    <submittedName>
        <fullName evidence="1">Uncharacterized protein</fullName>
    </submittedName>
</protein>
<evidence type="ECO:0000313" key="2">
    <source>
        <dbReference type="Proteomes" id="UP000019132"/>
    </source>
</evidence>